<reference evidence="1 2" key="1">
    <citation type="submission" date="2023-03" db="EMBL/GenBank/DDBJ databases">
        <title>Novel Species.</title>
        <authorList>
            <person name="Ma S."/>
        </authorList>
    </citation>
    <scope>NUCLEOTIDE SEQUENCE [LARGE SCALE GENOMIC DNA]</scope>
    <source>
        <strain evidence="1 2">LIND6LT2</strain>
    </source>
</reference>
<evidence type="ECO:0008006" key="3">
    <source>
        <dbReference type="Google" id="ProtNLM"/>
    </source>
</evidence>
<accession>A0ABZ2Y190</accession>
<gene>
    <name evidence="1" type="ORF">QBE51_08870</name>
</gene>
<evidence type="ECO:0000313" key="2">
    <source>
        <dbReference type="Proteomes" id="UP001486565"/>
    </source>
</evidence>
<proteinExistence type="predicted"/>
<dbReference type="RefSeq" id="WP_341875938.1">
    <property type="nucleotide sequence ID" value="NZ_CP121687.1"/>
</dbReference>
<dbReference type="EMBL" id="CP121687">
    <property type="protein sequence ID" value="WZL68930.1"/>
    <property type="molecule type" value="Genomic_DNA"/>
</dbReference>
<organism evidence="1 2">
    <name type="scientific">Defluviitalea saccharophila</name>
    <dbReference type="NCBI Taxonomy" id="879970"/>
    <lineage>
        <taxon>Bacteria</taxon>
        <taxon>Bacillati</taxon>
        <taxon>Bacillota</taxon>
        <taxon>Clostridia</taxon>
        <taxon>Lachnospirales</taxon>
        <taxon>Defluviitaleaceae</taxon>
        <taxon>Defluviitalea</taxon>
    </lineage>
</organism>
<keyword evidence="2" id="KW-1185">Reference proteome</keyword>
<name>A0ABZ2Y190_9FIRM</name>
<protein>
    <recommendedName>
        <fullName evidence="3">Transcriptional regulator</fullName>
    </recommendedName>
</protein>
<dbReference type="Proteomes" id="UP001486565">
    <property type="component" value="Chromosome"/>
</dbReference>
<sequence>MKKSENKTVISIQDYKSKKNTINQNRVDDISLIINEVVQEEEENLEKFFDKLFKKDKEG</sequence>
<evidence type="ECO:0000313" key="1">
    <source>
        <dbReference type="EMBL" id="WZL68930.1"/>
    </source>
</evidence>